<sequence length="216" mass="23209">MPITGRMDDEGYERGPEQATDCAVAAMATAMVSILAVKARGQETELQEDRSSQVWVKTLEGGTAAVRIKEGDTTENLRQVVARKLNVPPKLPRLMYGGRQLREHEPLHQQGVCHGATVHVVFRLRGGSGVEGDINMDPTAHHGEPSAEGLEAAAGYIGEVHSDFWGSLQSTTKAEVVANFTTRAKNAGKTQDTLWNLAVEAGAPAATEYAVAMRMS</sequence>
<dbReference type="Gene3D" id="3.10.20.90">
    <property type="entry name" value="Phosphatidylinositol 3-kinase Catalytic Subunit, Chain A, domain 1"/>
    <property type="match status" value="1"/>
</dbReference>
<reference evidence="2" key="1">
    <citation type="submission" date="2021-01" db="EMBL/GenBank/DDBJ databases">
        <authorList>
            <person name="Corre E."/>
            <person name="Pelletier E."/>
            <person name="Niang G."/>
            <person name="Scheremetjew M."/>
            <person name="Finn R."/>
            <person name="Kale V."/>
            <person name="Holt S."/>
            <person name="Cochrane G."/>
            <person name="Meng A."/>
            <person name="Brown T."/>
            <person name="Cohen L."/>
        </authorList>
    </citation>
    <scope>NUCLEOTIDE SEQUENCE</scope>
    <source>
        <strain evidence="2">NIES-381</strain>
    </source>
</reference>
<dbReference type="PROSITE" id="PS50053">
    <property type="entry name" value="UBIQUITIN_2"/>
    <property type="match status" value="1"/>
</dbReference>
<evidence type="ECO:0000313" key="2">
    <source>
        <dbReference type="EMBL" id="CAD9041069.1"/>
    </source>
</evidence>
<gene>
    <name evidence="2" type="ORF">EGYM00392_LOCUS52244</name>
</gene>
<evidence type="ECO:0000259" key="1">
    <source>
        <dbReference type="PROSITE" id="PS50053"/>
    </source>
</evidence>
<organism evidence="2">
    <name type="scientific">Eutreptiella gymnastica</name>
    <dbReference type="NCBI Taxonomy" id="73025"/>
    <lineage>
        <taxon>Eukaryota</taxon>
        <taxon>Discoba</taxon>
        <taxon>Euglenozoa</taxon>
        <taxon>Euglenida</taxon>
        <taxon>Spirocuta</taxon>
        <taxon>Euglenophyceae</taxon>
        <taxon>Eutreptiales</taxon>
        <taxon>Eutreptiaceae</taxon>
        <taxon>Eutreptiella</taxon>
    </lineage>
</organism>
<accession>A0A7S1JEW6</accession>
<dbReference type="EMBL" id="HBGA01142883">
    <property type="protein sequence ID" value="CAD9041069.1"/>
    <property type="molecule type" value="Transcribed_RNA"/>
</dbReference>
<dbReference type="CDD" id="cd17039">
    <property type="entry name" value="Ubl_ubiquitin_like"/>
    <property type="match status" value="1"/>
</dbReference>
<dbReference type="AlphaFoldDB" id="A0A7S1JEW6"/>
<dbReference type="InterPro" id="IPR029071">
    <property type="entry name" value="Ubiquitin-like_domsf"/>
</dbReference>
<name>A0A7S1JEW6_9EUGL</name>
<dbReference type="SMART" id="SM00213">
    <property type="entry name" value="UBQ"/>
    <property type="match status" value="1"/>
</dbReference>
<dbReference type="Pfam" id="PF00240">
    <property type="entry name" value="ubiquitin"/>
    <property type="match status" value="1"/>
</dbReference>
<dbReference type="InterPro" id="IPR000626">
    <property type="entry name" value="Ubiquitin-like_dom"/>
</dbReference>
<dbReference type="PRINTS" id="PR00348">
    <property type="entry name" value="UBIQUITIN"/>
</dbReference>
<dbReference type="SUPFAM" id="SSF54236">
    <property type="entry name" value="Ubiquitin-like"/>
    <property type="match status" value="1"/>
</dbReference>
<feature type="domain" description="Ubiquitin-like" evidence="1">
    <location>
        <begin position="52"/>
        <end position="127"/>
    </location>
</feature>
<proteinExistence type="predicted"/>
<protein>
    <recommendedName>
        <fullName evidence="1">Ubiquitin-like domain-containing protein</fullName>
    </recommendedName>
</protein>
<dbReference type="InterPro" id="IPR019956">
    <property type="entry name" value="Ubiquitin_dom"/>
</dbReference>